<name>A0A1U9KDR5_ACEAC</name>
<keyword evidence="9" id="KW-1185">Reference proteome</keyword>
<dbReference type="AlphaFoldDB" id="A0A1U9KDR5"/>
<evidence type="ECO:0000313" key="9">
    <source>
        <dbReference type="Proteomes" id="UP000188937"/>
    </source>
</evidence>
<feature type="binding site" evidence="6">
    <location>
        <position position="86"/>
    </location>
    <ligand>
        <name>Fe cation</name>
        <dbReference type="ChEBI" id="CHEBI:24875"/>
        <note>catalytic</note>
    </ligand>
</feature>
<evidence type="ECO:0000256" key="5">
    <source>
        <dbReference type="ARBA" id="ARBA00023004"/>
    </source>
</evidence>
<dbReference type="CDD" id="cd10548">
    <property type="entry name" value="cupin_CDO"/>
    <property type="match status" value="1"/>
</dbReference>
<dbReference type="KEGG" id="aace:A0U92_03210"/>
<dbReference type="InterPro" id="IPR014710">
    <property type="entry name" value="RmlC-like_jellyroll"/>
</dbReference>
<dbReference type="PANTHER" id="PTHR12918">
    <property type="entry name" value="CYSTEINE DIOXYGENASE"/>
    <property type="match status" value="1"/>
</dbReference>
<dbReference type="OrthoDB" id="7059163at2"/>
<evidence type="ECO:0000256" key="2">
    <source>
        <dbReference type="ARBA" id="ARBA00022723"/>
    </source>
</evidence>
<dbReference type="Pfam" id="PF05995">
    <property type="entry name" value="CDO_I"/>
    <property type="match status" value="1"/>
</dbReference>
<keyword evidence="2 6" id="KW-0479">Metal-binding</keyword>
<evidence type="ECO:0000256" key="7">
    <source>
        <dbReference type="SAM" id="MobiDB-lite"/>
    </source>
</evidence>
<evidence type="ECO:0000256" key="4">
    <source>
        <dbReference type="ARBA" id="ARBA00023002"/>
    </source>
</evidence>
<accession>A0A1U9KDR5</accession>
<dbReference type="Gene3D" id="2.60.120.10">
    <property type="entry name" value="Jelly Rolls"/>
    <property type="match status" value="1"/>
</dbReference>
<keyword evidence="5 6" id="KW-0408">Iron</keyword>
<feature type="binding site" evidence="6">
    <location>
        <position position="88"/>
    </location>
    <ligand>
        <name>Fe cation</name>
        <dbReference type="ChEBI" id="CHEBI:24875"/>
        <note>catalytic</note>
    </ligand>
</feature>
<organism evidence="8 9">
    <name type="scientific">Acetobacter aceti</name>
    <dbReference type="NCBI Taxonomy" id="435"/>
    <lineage>
        <taxon>Bacteria</taxon>
        <taxon>Pseudomonadati</taxon>
        <taxon>Pseudomonadota</taxon>
        <taxon>Alphaproteobacteria</taxon>
        <taxon>Acetobacterales</taxon>
        <taxon>Acetobacteraceae</taxon>
        <taxon>Acetobacter</taxon>
        <taxon>Acetobacter subgen. Acetobacter</taxon>
    </lineage>
</organism>
<dbReference type="GO" id="GO:0016702">
    <property type="term" value="F:oxidoreductase activity, acting on single donors with incorporation of molecular oxygen, incorporation of two atoms of oxygen"/>
    <property type="evidence" value="ECO:0007669"/>
    <property type="project" value="InterPro"/>
</dbReference>
<evidence type="ECO:0000313" key="8">
    <source>
        <dbReference type="EMBL" id="AQS83940.1"/>
    </source>
</evidence>
<dbReference type="GO" id="GO:0008198">
    <property type="term" value="F:ferrous iron binding"/>
    <property type="evidence" value="ECO:0007669"/>
    <property type="project" value="TreeGrafter"/>
</dbReference>
<evidence type="ECO:0000256" key="1">
    <source>
        <dbReference type="ARBA" id="ARBA00006622"/>
    </source>
</evidence>
<dbReference type="InterPro" id="IPR011051">
    <property type="entry name" value="RmlC_Cupin_sf"/>
</dbReference>
<dbReference type="Proteomes" id="UP000188937">
    <property type="component" value="Chromosome"/>
</dbReference>
<feature type="binding site" evidence="6">
    <location>
        <position position="138"/>
    </location>
    <ligand>
        <name>Fe cation</name>
        <dbReference type="ChEBI" id="CHEBI:24875"/>
        <note>catalytic</note>
    </ligand>
</feature>
<keyword evidence="3 8" id="KW-0223">Dioxygenase</keyword>
<dbReference type="STRING" id="435.A0U92_03210"/>
<comment type="similarity">
    <text evidence="1">Belongs to the cysteine dioxygenase family.</text>
</comment>
<reference evidence="8 9" key="1">
    <citation type="submission" date="2016-03" db="EMBL/GenBank/DDBJ databases">
        <title>Acetic acid bacteria sequencing.</title>
        <authorList>
            <person name="Brandt J."/>
            <person name="Jakob F."/>
            <person name="Vogel R.F."/>
        </authorList>
    </citation>
    <scope>NUCLEOTIDE SEQUENCE [LARGE SCALE GENOMIC DNA]</scope>
    <source>
        <strain evidence="8 9">TMW2.1153</strain>
    </source>
</reference>
<gene>
    <name evidence="8" type="ORF">A0U92_03210</name>
</gene>
<dbReference type="SUPFAM" id="SSF51182">
    <property type="entry name" value="RmlC-like cupins"/>
    <property type="match status" value="1"/>
</dbReference>
<evidence type="ECO:0000256" key="3">
    <source>
        <dbReference type="ARBA" id="ARBA00022964"/>
    </source>
</evidence>
<feature type="compositionally biased region" description="Polar residues" evidence="7">
    <location>
        <begin position="176"/>
        <end position="186"/>
    </location>
</feature>
<keyword evidence="4" id="KW-0560">Oxidoreductase</keyword>
<dbReference type="PANTHER" id="PTHR12918:SF1">
    <property type="entry name" value="CYSTEINE DIOXYGENASE TYPE 1"/>
    <property type="match status" value="1"/>
</dbReference>
<dbReference type="EMBL" id="CP014692">
    <property type="protein sequence ID" value="AQS83940.1"/>
    <property type="molecule type" value="Genomic_DNA"/>
</dbReference>
<dbReference type="RefSeq" id="WP_077811976.1">
    <property type="nucleotide sequence ID" value="NZ_CP014692.1"/>
</dbReference>
<dbReference type="InterPro" id="IPR010300">
    <property type="entry name" value="CDO_1"/>
</dbReference>
<evidence type="ECO:0000256" key="6">
    <source>
        <dbReference type="PIRSR" id="PIRSR610300-51"/>
    </source>
</evidence>
<dbReference type="eggNOG" id="COG5553">
    <property type="taxonomic scope" value="Bacteria"/>
</dbReference>
<feature type="region of interest" description="Disordered" evidence="7">
    <location>
        <begin position="176"/>
        <end position="199"/>
    </location>
</feature>
<sequence length="199" mass="22427">MTTISSLRDFIVDFTKLHDADIGAQRLQTEGAKLLHRLVSHDDWLPDEFAQPNPERYSQYLLHCDPLERFSVVSFVWGPGQKTPLHDHRVWGLIGMLRGRESETQYVRDETGHFHATETTFLEPGEVATLAPGINDYHLVANALEAETSISIHVYGANIGGVSRATYDPETGTEKTFISGYSSEETPNLWDRSRERQAA</sequence>
<proteinExistence type="inferred from homology"/>
<dbReference type="Gene3D" id="1.20.5.440">
    <property type="entry name" value="ATP synthase delta/epsilon subunit, C-terminal domain"/>
    <property type="match status" value="1"/>
</dbReference>
<protein>
    <submittedName>
        <fullName evidence="8">Cysteine dioxygenase</fullName>
    </submittedName>
</protein>